<proteinExistence type="predicted"/>
<dbReference type="AlphaFoldDB" id="A0A915MJW8"/>
<sequence>MENSFRNISKVEDVFKARIIILTFLWADFNEESLCKESLIEQIIDEKVRKALISDEFAECFLQRINYIVEKIVSNNFEFEQDNEKINGIINILKQNEENKHLFEDDDFALNFFGKVTEMININKKYEMIFDPISIFMTKKLLRIDKQEIGISKPRTNSAKNEDISFLLFNFFGFNG</sequence>
<organism evidence="1 2">
    <name type="scientific">Meloidogyne javanica</name>
    <name type="common">Root-knot nematode worm</name>
    <dbReference type="NCBI Taxonomy" id="6303"/>
    <lineage>
        <taxon>Eukaryota</taxon>
        <taxon>Metazoa</taxon>
        <taxon>Ecdysozoa</taxon>
        <taxon>Nematoda</taxon>
        <taxon>Chromadorea</taxon>
        <taxon>Rhabditida</taxon>
        <taxon>Tylenchina</taxon>
        <taxon>Tylenchomorpha</taxon>
        <taxon>Tylenchoidea</taxon>
        <taxon>Meloidogynidae</taxon>
        <taxon>Meloidogyninae</taxon>
        <taxon>Meloidogyne</taxon>
        <taxon>Meloidogyne incognita group</taxon>
    </lineage>
</organism>
<accession>A0A915MJW8</accession>
<dbReference type="Proteomes" id="UP000887561">
    <property type="component" value="Unplaced"/>
</dbReference>
<keyword evidence="1" id="KW-1185">Reference proteome</keyword>
<dbReference type="WBParaSite" id="scaffold38277_cov294.g23435">
    <property type="protein sequence ID" value="scaffold38277_cov294.g23435"/>
    <property type="gene ID" value="scaffold38277_cov294.g23435"/>
</dbReference>
<evidence type="ECO:0000313" key="2">
    <source>
        <dbReference type="WBParaSite" id="scaffold38277_cov294.g23435"/>
    </source>
</evidence>
<reference evidence="2" key="1">
    <citation type="submission" date="2022-11" db="UniProtKB">
        <authorList>
            <consortium name="WormBaseParasite"/>
        </authorList>
    </citation>
    <scope>IDENTIFICATION</scope>
</reference>
<name>A0A915MJW8_MELJA</name>
<protein>
    <submittedName>
        <fullName evidence="2">Uncharacterized protein</fullName>
    </submittedName>
</protein>
<evidence type="ECO:0000313" key="1">
    <source>
        <dbReference type="Proteomes" id="UP000887561"/>
    </source>
</evidence>